<accession>A0A3Q2ZXD6</accession>
<dbReference type="OMA" id="RIRTECY"/>
<evidence type="ECO:0000313" key="5">
    <source>
        <dbReference type="Proteomes" id="UP000264800"/>
    </source>
</evidence>
<dbReference type="Proteomes" id="UP000264800">
    <property type="component" value="Unplaced"/>
</dbReference>
<keyword evidence="2" id="KW-0732">Signal</keyword>
<dbReference type="InterPro" id="IPR016187">
    <property type="entry name" value="CTDL_fold"/>
</dbReference>
<dbReference type="PANTHER" id="PTHR22803">
    <property type="entry name" value="MANNOSE, PHOSPHOLIPASE, LECTIN RECEPTOR RELATED"/>
    <property type="match status" value="1"/>
</dbReference>
<reference evidence="4" key="1">
    <citation type="submission" date="2025-08" db="UniProtKB">
        <authorList>
            <consortium name="Ensembl"/>
        </authorList>
    </citation>
    <scope>IDENTIFICATION</scope>
</reference>
<proteinExistence type="predicted"/>
<dbReference type="InterPro" id="IPR050111">
    <property type="entry name" value="C-type_lectin/snaclec_domain"/>
</dbReference>
<dbReference type="InterPro" id="IPR016186">
    <property type="entry name" value="C-type_lectin-like/link_sf"/>
</dbReference>
<feature type="region of interest" description="Disordered" evidence="1">
    <location>
        <begin position="28"/>
        <end position="61"/>
    </location>
</feature>
<dbReference type="CDD" id="cd00037">
    <property type="entry name" value="CLECT"/>
    <property type="match status" value="1"/>
</dbReference>
<name>A0A3Q2ZXD6_KRYMA</name>
<evidence type="ECO:0000256" key="2">
    <source>
        <dbReference type="SAM" id="SignalP"/>
    </source>
</evidence>
<feature type="chain" id="PRO_5018620310" evidence="2">
    <location>
        <begin position="23"/>
        <end position="190"/>
    </location>
</feature>
<dbReference type="PRINTS" id="PR01504">
    <property type="entry name" value="PNCREATITSAP"/>
</dbReference>
<feature type="domain" description="C-type lectin" evidence="3">
    <location>
        <begin position="67"/>
        <end position="186"/>
    </location>
</feature>
<dbReference type="Gene3D" id="3.10.100.10">
    <property type="entry name" value="Mannose-Binding Protein A, subunit A"/>
    <property type="match status" value="1"/>
</dbReference>
<dbReference type="SUPFAM" id="SSF56436">
    <property type="entry name" value="C-type lectin-like"/>
    <property type="match status" value="1"/>
</dbReference>
<dbReference type="AlphaFoldDB" id="A0A3Q2ZXD6"/>
<dbReference type="InterPro" id="IPR001304">
    <property type="entry name" value="C-type_lectin-like"/>
</dbReference>
<dbReference type="PROSITE" id="PS50041">
    <property type="entry name" value="C_TYPE_LECTIN_2"/>
    <property type="match status" value="1"/>
</dbReference>
<evidence type="ECO:0000256" key="1">
    <source>
        <dbReference type="SAM" id="MobiDB-lite"/>
    </source>
</evidence>
<dbReference type="SMART" id="SM00034">
    <property type="entry name" value="CLECT"/>
    <property type="match status" value="1"/>
</dbReference>
<dbReference type="GeneTree" id="ENSGT00940000161814"/>
<organism evidence="4 5">
    <name type="scientific">Kryptolebias marmoratus</name>
    <name type="common">Mangrove killifish</name>
    <name type="synonym">Rivulus marmoratus</name>
    <dbReference type="NCBI Taxonomy" id="37003"/>
    <lineage>
        <taxon>Eukaryota</taxon>
        <taxon>Metazoa</taxon>
        <taxon>Chordata</taxon>
        <taxon>Craniata</taxon>
        <taxon>Vertebrata</taxon>
        <taxon>Euteleostomi</taxon>
        <taxon>Actinopterygii</taxon>
        <taxon>Neopterygii</taxon>
        <taxon>Teleostei</taxon>
        <taxon>Neoteleostei</taxon>
        <taxon>Acanthomorphata</taxon>
        <taxon>Ovalentaria</taxon>
        <taxon>Atherinomorphae</taxon>
        <taxon>Cyprinodontiformes</taxon>
        <taxon>Rivulidae</taxon>
        <taxon>Kryptolebias</taxon>
    </lineage>
</organism>
<evidence type="ECO:0000313" key="4">
    <source>
        <dbReference type="Ensembl" id="ENSKMAP00000002984.1"/>
    </source>
</evidence>
<sequence length="190" mass="21194">MKILSLPILLFALLALSLAADAVDESEINAGDSEDAEDKPEINAGDSEGESHVEKRATSCPSGWTKYGARCFRYISASYTWAQAENYCVRYQSGNLPSVHSAAEYSWLQSYVRSKTCGNPTIWLGGSDAEQERMWFWSDGSRLSYNSWCSGTPRASTSYNCIIMNASSRRCWYDYLCGNQYAFVCAKKAK</sequence>
<dbReference type="Ensembl" id="ENSKMAT00000003046.1">
    <property type="protein sequence ID" value="ENSKMAP00000002984.1"/>
    <property type="gene ID" value="ENSKMAG00000002296.1"/>
</dbReference>
<evidence type="ECO:0000259" key="3">
    <source>
        <dbReference type="PROSITE" id="PS50041"/>
    </source>
</evidence>
<feature type="compositionally biased region" description="Acidic residues" evidence="1">
    <location>
        <begin position="28"/>
        <end position="38"/>
    </location>
</feature>
<keyword evidence="5" id="KW-1185">Reference proteome</keyword>
<dbReference type="Pfam" id="PF00059">
    <property type="entry name" value="Lectin_C"/>
    <property type="match status" value="1"/>
</dbReference>
<protein>
    <submittedName>
        <fullName evidence="4">Ladderlectin-like</fullName>
    </submittedName>
</protein>
<feature type="signal peptide" evidence="2">
    <location>
        <begin position="1"/>
        <end position="22"/>
    </location>
</feature>
<reference evidence="4" key="2">
    <citation type="submission" date="2025-09" db="UniProtKB">
        <authorList>
            <consortium name="Ensembl"/>
        </authorList>
    </citation>
    <scope>IDENTIFICATION</scope>
</reference>